<dbReference type="AlphaFoldDB" id="A0A176NTH0"/>
<organism evidence="2 3">
    <name type="scientific">Pseudomonas thivervalensis</name>
    <dbReference type="NCBI Taxonomy" id="86265"/>
    <lineage>
        <taxon>Bacteria</taxon>
        <taxon>Pseudomonadati</taxon>
        <taxon>Pseudomonadota</taxon>
        <taxon>Gammaproteobacteria</taxon>
        <taxon>Pseudomonadales</taxon>
        <taxon>Pseudomonadaceae</taxon>
        <taxon>Pseudomonas</taxon>
    </lineage>
</organism>
<gene>
    <name evidence="2" type="ORF">CEQ51_01495</name>
</gene>
<dbReference type="OrthoDB" id="6192129at2"/>
<feature type="region of interest" description="Disordered" evidence="1">
    <location>
        <begin position="27"/>
        <end position="48"/>
    </location>
</feature>
<evidence type="ECO:0000313" key="2">
    <source>
        <dbReference type="EMBL" id="AXA58800.1"/>
    </source>
</evidence>
<proteinExistence type="predicted"/>
<dbReference type="EMBL" id="CP022202">
    <property type="protein sequence ID" value="AXA58800.1"/>
    <property type="molecule type" value="Genomic_DNA"/>
</dbReference>
<dbReference type="Gene3D" id="3.90.1680.10">
    <property type="entry name" value="SOS response associated peptidase-like"/>
    <property type="match status" value="1"/>
</dbReference>
<dbReference type="GeneID" id="301220262"/>
<dbReference type="Proteomes" id="UP000251666">
    <property type="component" value="Chromosome"/>
</dbReference>
<dbReference type="GO" id="GO:0003697">
    <property type="term" value="F:single-stranded DNA binding"/>
    <property type="evidence" value="ECO:0007669"/>
    <property type="project" value="InterPro"/>
</dbReference>
<sequence>MCDGLVQHVSSKDSLAYFAQRDTSGSRFGTPVTPLDLHETPPPKPQERHSLIKPNMQVSAIRRRGGHLECIKVRWGWSPIWSVGTMPPLTHLPLHLVMRSKVFDPIKHEGRVLVAVEGWYESQEPSSPSQAPHLAYMTSRQSAPIFLAALAQASETPFGCDGLALVTYGDIAHQQQRVLAFSAEDALDWLEPELGWEQAQQLAARLNGAQPHLEPTTKNQRPAQGGL</sequence>
<evidence type="ECO:0000313" key="3">
    <source>
        <dbReference type="Proteomes" id="UP000251666"/>
    </source>
</evidence>
<name>A0A176NTH0_9PSED</name>
<dbReference type="Pfam" id="PF02586">
    <property type="entry name" value="SRAP"/>
    <property type="match status" value="1"/>
</dbReference>
<dbReference type="InterPro" id="IPR036590">
    <property type="entry name" value="SRAP-like"/>
</dbReference>
<protein>
    <submittedName>
        <fullName evidence="2">Uncharacterized protein</fullName>
    </submittedName>
</protein>
<dbReference type="KEGG" id="pthv:CE140_01495"/>
<dbReference type="InterPro" id="IPR003738">
    <property type="entry name" value="SRAP"/>
</dbReference>
<reference evidence="3" key="1">
    <citation type="journal article" date="2021" name="Front. Microbiol.">
        <title>Genomic Analysis of the 1-Aminocyclopropane-1-Carboxylate Deaminase-Producing Pseudomonas thivervalensis SC5 Reveals Its Multifaceted Roles in Soil and in Beneficial Interactions With Plants.</title>
        <authorList>
            <person name="Nascimento F.X."/>
            <person name="Uron P."/>
            <person name="Glick B.R."/>
            <person name="Giachini A."/>
            <person name="Rossi M.J."/>
        </authorList>
    </citation>
    <scope>NUCLEOTIDE SEQUENCE [LARGE SCALE GENOMIC DNA]</scope>
    <source>
        <strain evidence="3">PLM3</strain>
    </source>
</reference>
<dbReference type="RefSeq" id="WP_053123082.1">
    <property type="nucleotide sequence ID" value="NZ_CP022201.1"/>
</dbReference>
<dbReference type="GO" id="GO:0106300">
    <property type="term" value="P:protein-DNA covalent cross-linking repair"/>
    <property type="evidence" value="ECO:0007669"/>
    <property type="project" value="InterPro"/>
</dbReference>
<keyword evidence="3" id="KW-1185">Reference proteome</keyword>
<accession>A0A176NTH0</accession>
<dbReference type="SUPFAM" id="SSF143081">
    <property type="entry name" value="BB1717-like"/>
    <property type="match status" value="1"/>
</dbReference>
<evidence type="ECO:0000256" key="1">
    <source>
        <dbReference type="SAM" id="MobiDB-lite"/>
    </source>
</evidence>
<feature type="compositionally biased region" description="Basic and acidic residues" evidence="1">
    <location>
        <begin position="36"/>
        <end position="48"/>
    </location>
</feature>